<dbReference type="InterPro" id="IPR052530">
    <property type="entry name" value="NAD(P)H_nitroreductase"/>
</dbReference>
<dbReference type="InterPro" id="IPR000415">
    <property type="entry name" value="Nitroreductase-like"/>
</dbReference>
<keyword evidence="4 8" id="KW-0288">FMN</keyword>
<organism evidence="10 11">
    <name type="scientific">Marinobacter azerbaijanicus</name>
    <dbReference type="NCBI Taxonomy" id="3050455"/>
    <lineage>
        <taxon>Bacteria</taxon>
        <taxon>Pseudomonadati</taxon>
        <taxon>Pseudomonadota</taxon>
        <taxon>Gammaproteobacteria</taxon>
        <taxon>Pseudomonadales</taxon>
        <taxon>Marinobacteraceae</taxon>
        <taxon>Marinobacter</taxon>
    </lineage>
</organism>
<comment type="similarity">
    <text evidence="2 8">Belongs to the nitroreductase family.</text>
</comment>
<evidence type="ECO:0000256" key="5">
    <source>
        <dbReference type="ARBA" id="ARBA00022857"/>
    </source>
</evidence>
<evidence type="ECO:0000256" key="1">
    <source>
        <dbReference type="ARBA" id="ARBA00001917"/>
    </source>
</evidence>
<dbReference type="SUPFAM" id="SSF55469">
    <property type="entry name" value="FMN-dependent nitroreductase-like"/>
    <property type="match status" value="1"/>
</dbReference>
<feature type="domain" description="Nitroreductase" evidence="9">
    <location>
        <begin position="20"/>
        <end position="181"/>
    </location>
</feature>
<dbReference type="EC" id="1.-.-.-" evidence="8"/>
<evidence type="ECO:0000256" key="2">
    <source>
        <dbReference type="ARBA" id="ARBA00007118"/>
    </source>
</evidence>
<evidence type="ECO:0000256" key="7">
    <source>
        <dbReference type="ARBA" id="ARBA00023027"/>
    </source>
</evidence>
<dbReference type="InterPro" id="IPR029479">
    <property type="entry name" value="Nitroreductase"/>
</dbReference>
<comment type="cofactor">
    <cofactor evidence="1 8">
        <name>FMN</name>
        <dbReference type="ChEBI" id="CHEBI:58210"/>
    </cofactor>
</comment>
<evidence type="ECO:0000256" key="6">
    <source>
        <dbReference type="ARBA" id="ARBA00023002"/>
    </source>
</evidence>
<dbReference type="Proteomes" id="UP001227964">
    <property type="component" value="Unassembled WGS sequence"/>
</dbReference>
<comment type="caution">
    <text evidence="10">The sequence shown here is derived from an EMBL/GenBank/DDBJ whole genome shotgun (WGS) entry which is preliminary data.</text>
</comment>
<dbReference type="RefSeq" id="WP_285392848.1">
    <property type="nucleotide sequence ID" value="NZ_JASSVS010000012.1"/>
</dbReference>
<keyword evidence="3 8" id="KW-0285">Flavoprotein</keyword>
<dbReference type="CDD" id="cd02135">
    <property type="entry name" value="YdjA-like"/>
    <property type="match status" value="1"/>
</dbReference>
<evidence type="ECO:0000259" key="9">
    <source>
        <dbReference type="Pfam" id="PF00881"/>
    </source>
</evidence>
<dbReference type="PANTHER" id="PTHR43821">
    <property type="entry name" value="NAD(P)H NITROREDUCTASE YDJA-RELATED"/>
    <property type="match status" value="1"/>
</dbReference>
<gene>
    <name evidence="10" type="ORF">QPM17_18935</name>
</gene>
<evidence type="ECO:0000313" key="10">
    <source>
        <dbReference type="EMBL" id="MDL0433220.1"/>
    </source>
</evidence>
<reference evidence="10 11" key="1">
    <citation type="submission" date="2023-06" db="EMBL/GenBank/DDBJ databases">
        <title>Marinobacter azerbaijanicus a moderately halophilic, isolated from Urmia Lake in Azerbaijan region of Iran.</title>
        <authorList>
            <person name="Sanchez-Porro C."/>
            <person name="Aghdam E.M."/>
            <person name="Saheb S.M."/>
            <person name="Tarhriz V."/>
            <person name="Kazemi E."/>
            <person name="Ammozegar M.A."/>
            <person name="Ventosa A."/>
            <person name="Hejazi M.S."/>
        </authorList>
    </citation>
    <scope>NUCLEOTIDE SEQUENCE [LARGE SCALE GENOMIC DNA]</scope>
    <source>
        <strain evidence="10 11">TBZ242</strain>
    </source>
</reference>
<evidence type="ECO:0000256" key="8">
    <source>
        <dbReference type="PIRNR" id="PIRNR000232"/>
    </source>
</evidence>
<dbReference type="EMBL" id="JASSVS010000012">
    <property type="protein sequence ID" value="MDL0433220.1"/>
    <property type="molecule type" value="Genomic_DNA"/>
</dbReference>
<keyword evidence="5 8" id="KW-0521">NADP</keyword>
<dbReference type="InterPro" id="IPR026021">
    <property type="entry name" value="YdjA-like"/>
</dbReference>
<sequence length="202" mass="22830">MTDVPCDETAVEAEELFALIRSRRSAGKLDRDRVPSREAIEHLLQACTYAPNHHMTQPWRFTVISGNARDKMGELFQQLMLKGVNAPSEETLRQARLAARKPLRAPVIVLVACETEPERSRRRKEDYAACAAGVQNMLLLAHSMGLAAKWSTGGLIDDERFKHYYGLKPTDEVVAMLYIGYADALPPLQQRRPLEEVTLWLD</sequence>
<keyword evidence="7 8" id="KW-0520">NAD</keyword>
<name>A0ABT7IGD3_9GAMM</name>
<dbReference type="Gene3D" id="3.40.109.10">
    <property type="entry name" value="NADH Oxidase"/>
    <property type="match status" value="1"/>
</dbReference>
<dbReference type="Pfam" id="PF00881">
    <property type="entry name" value="Nitroreductase"/>
    <property type="match status" value="1"/>
</dbReference>
<proteinExistence type="inferred from homology"/>
<keyword evidence="6 8" id="KW-0560">Oxidoreductase</keyword>
<dbReference type="PANTHER" id="PTHR43821:SF1">
    <property type="entry name" value="NAD(P)H NITROREDUCTASE YDJA-RELATED"/>
    <property type="match status" value="1"/>
</dbReference>
<evidence type="ECO:0000313" key="11">
    <source>
        <dbReference type="Proteomes" id="UP001227964"/>
    </source>
</evidence>
<accession>A0ABT7IGD3</accession>
<dbReference type="PIRSF" id="PIRSF000232">
    <property type="entry name" value="YdjA"/>
    <property type="match status" value="1"/>
</dbReference>
<keyword evidence="11" id="KW-1185">Reference proteome</keyword>
<protein>
    <recommendedName>
        <fullName evidence="8">Putative NAD(P)H nitroreductase</fullName>
        <ecNumber evidence="8">1.-.-.-</ecNumber>
    </recommendedName>
</protein>
<evidence type="ECO:0000256" key="4">
    <source>
        <dbReference type="ARBA" id="ARBA00022643"/>
    </source>
</evidence>
<evidence type="ECO:0000256" key="3">
    <source>
        <dbReference type="ARBA" id="ARBA00022630"/>
    </source>
</evidence>